<dbReference type="AlphaFoldDB" id="A0A0V8RWD4"/>
<sequence>MGRKKRLVRVFFNTYYEDVARDVVKGLEGLGYPVRMSASRVVPELYYAEIEVGEGDLGKAVEEARRLLEEAKARHGGLLFGVKVYGVDASSE</sequence>
<proteinExistence type="predicted"/>
<reference evidence="1 2" key="1">
    <citation type="submission" date="2015-11" db="EMBL/GenBank/DDBJ databases">
        <title>Genome sequence of Pyrodictium occultum PL-19, a marine hyperthermophilic archaeon isolated from Volcano, Italy.</title>
        <authorList>
            <person name="Utturkar S."/>
            <person name="Huber H."/>
            <person name="Leptihn S."/>
            <person name="Brown S."/>
            <person name="Stetter K.O."/>
            <person name="Podar M."/>
        </authorList>
    </citation>
    <scope>NUCLEOTIDE SEQUENCE [LARGE SCALE GENOMIC DNA]</scope>
    <source>
        <strain evidence="1 2">PL-19</strain>
    </source>
</reference>
<evidence type="ECO:0000313" key="1">
    <source>
        <dbReference type="EMBL" id="KSW12357.1"/>
    </source>
</evidence>
<organism evidence="1 2">
    <name type="scientific">Pyrodictium occultum</name>
    <dbReference type="NCBI Taxonomy" id="2309"/>
    <lineage>
        <taxon>Archaea</taxon>
        <taxon>Thermoproteota</taxon>
        <taxon>Thermoprotei</taxon>
        <taxon>Desulfurococcales</taxon>
        <taxon>Pyrodictiaceae</taxon>
        <taxon>Pyrodictium</taxon>
    </lineage>
</organism>
<keyword evidence="2" id="KW-1185">Reference proteome</keyword>
<comment type="caution">
    <text evidence="1">The sequence shown here is derived from an EMBL/GenBank/DDBJ whole genome shotgun (WGS) entry which is preliminary data.</text>
</comment>
<dbReference type="EMBL" id="LNTB01000001">
    <property type="protein sequence ID" value="KSW12357.1"/>
    <property type="molecule type" value="Genomic_DNA"/>
</dbReference>
<dbReference type="OrthoDB" id="15379at2157"/>
<gene>
    <name evidence="1" type="ORF">CF15_06355</name>
</gene>
<dbReference type="RefSeq" id="WP_058371039.1">
    <property type="nucleotide sequence ID" value="NZ_LNTB01000001.1"/>
</dbReference>
<accession>A0A0V8RWD4</accession>
<evidence type="ECO:0000313" key="2">
    <source>
        <dbReference type="Proteomes" id="UP000053352"/>
    </source>
</evidence>
<protein>
    <submittedName>
        <fullName evidence="1">Uncharacterized protein</fullName>
    </submittedName>
</protein>
<dbReference type="Proteomes" id="UP000053352">
    <property type="component" value="Unassembled WGS sequence"/>
</dbReference>
<name>A0A0V8RWD4_PYROC</name>